<dbReference type="OrthoDB" id="8930856at2759"/>
<dbReference type="Proteomes" id="UP000838756">
    <property type="component" value="Unassembled WGS sequence"/>
</dbReference>
<accession>A0A8S4QT08</accession>
<dbReference type="AlphaFoldDB" id="A0A8S4QT08"/>
<name>A0A8S4QT08_9NEOP</name>
<dbReference type="EMBL" id="CAKXAJ010017978">
    <property type="protein sequence ID" value="CAH2217314.1"/>
    <property type="molecule type" value="Genomic_DNA"/>
</dbReference>
<keyword evidence="2" id="KW-1185">Reference proteome</keyword>
<reference evidence="1" key="1">
    <citation type="submission" date="2022-03" db="EMBL/GenBank/DDBJ databases">
        <authorList>
            <person name="Lindestad O."/>
        </authorList>
    </citation>
    <scope>NUCLEOTIDE SEQUENCE</scope>
</reference>
<comment type="caution">
    <text evidence="1">The sequence shown here is derived from an EMBL/GenBank/DDBJ whole genome shotgun (WGS) entry which is preliminary data.</text>
</comment>
<evidence type="ECO:0000313" key="2">
    <source>
        <dbReference type="Proteomes" id="UP000838756"/>
    </source>
</evidence>
<proteinExistence type="predicted"/>
<gene>
    <name evidence="1" type="primary">jg5624</name>
    <name evidence="1" type="ORF">PAEG_LOCUS5228</name>
</gene>
<organism evidence="1 2">
    <name type="scientific">Pararge aegeria aegeria</name>
    <dbReference type="NCBI Taxonomy" id="348720"/>
    <lineage>
        <taxon>Eukaryota</taxon>
        <taxon>Metazoa</taxon>
        <taxon>Ecdysozoa</taxon>
        <taxon>Arthropoda</taxon>
        <taxon>Hexapoda</taxon>
        <taxon>Insecta</taxon>
        <taxon>Pterygota</taxon>
        <taxon>Neoptera</taxon>
        <taxon>Endopterygota</taxon>
        <taxon>Lepidoptera</taxon>
        <taxon>Glossata</taxon>
        <taxon>Ditrysia</taxon>
        <taxon>Papilionoidea</taxon>
        <taxon>Nymphalidae</taxon>
        <taxon>Satyrinae</taxon>
        <taxon>Satyrini</taxon>
        <taxon>Parargina</taxon>
        <taxon>Pararge</taxon>
    </lineage>
</organism>
<protein>
    <submittedName>
        <fullName evidence="1">Jg5624 protein</fullName>
    </submittedName>
</protein>
<sequence length="98" mass="11022">MEDTVRSLLQHKSRVETLKQEKVSLSSALEGSSELGHLATLKSIYRTARGQPIIFGLWLIAAPADRGINLRKYRHQTRLTRPKGIQGSPEFVIVEVLQ</sequence>
<evidence type="ECO:0000313" key="1">
    <source>
        <dbReference type="EMBL" id="CAH2217314.1"/>
    </source>
</evidence>